<accession>A0AC61S183</accession>
<dbReference type="EMBL" id="SRYA01000002">
    <property type="protein sequence ID" value="TGY98177.1"/>
    <property type="molecule type" value="Genomic_DNA"/>
</dbReference>
<evidence type="ECO:0000313" key="1">
    <source>
        <dbReference type="EMBL" id="TGY98177.1"/>
    </source>
</evidence>
<gene>
    <name evidence="1" type="ORF">E5329_01875</name>
</gene>
<proteinExistence type="predicted"/>
<protein>
    <submittedName>
        <fullName evidence="1">Uncharacterized protein</fullName>
    </submittedName>
</protein>
<organism evidence="1 2">
    <name type="scientific">Petralouisia muris</name>
    <dbReference type="NCBI Taxonomy" id="3032872"/>
    <lineage>
        <taxon>Bacteria</taxon>
        <taxon>Bacillati</taxon>
        <taxon>Bacillota</taxon>
        <taxon>Clostridia</taxon>
        <taxon>Lachnospirales</taxon>
        <taxon>Lachnospiraceae</taxon>
        <taxon>Petralouisia</taxon>
    </lineage>
</organism>
<evidence type="ECO:0000313" key="2">
    <source>
        <dbReference type="Proteomes" id="UP000304953"/>
    </source>
</evidence>
<sequence>MRNLFPTKSKKFGDRLNALMTRENLSSLDLAAKLLGYSEKPKSNAREYEECRKKERTIKNHLKLNALDNLNSSESLSTIYLIEYCNFFHCSADYLLGFIDFPTNKNQSVYEITGLSDIATNTLSSWYEYQKNMKRDYQEQIYFPIEILNILLSDSNTEWLLRGIQDLLKSNYKIPAYHNGEWEVANINEKYSKCSTPKYIVPDSDYDVIKGHDGFRDLYLLTLVQDKTKTWDNTQIALDDDFFEAVAMKTIEKYLRKIRDNYLEEKESDSSETT</sequence>
<keyword evidence="2" id="KW-1185">Reference proteome</keyword>
<name>A0AC61S183_9FIRM</name>
<reference evidence="1" key="1">
    <citation type="submission" date="2019-04" db="EMBL/GenBank/DDBJ databases">
        <title>Microbes associate with the intestines of laboratory mice.</title>
        <authorList>
            <person name="Navarre W."/>
            <person name="Wong E."/>
            <person name="Huang K."/>
            <person name="Tropini C."/>
            <person name="Ng K."/>
            <person name="Yu B."/>
        </authorList>
    </citation>
    <scope>NUCLEOTIDE SEQUENCE</scope>
    <source>
        <strain evidence="1">NM01_1-7b</strain>
    </source>
</reference>
<comment type="caution">
    <text evidence="1">The sequence shown here is derived from an EMBL/GenBank/DDBJ whole genome shotgun (WGS) entry which is preliminary data.</text>
</comment>
<dbReference type="Proteomes" id="UP000304953">
    <property type="component" value="Unassembled WGS sequence"/>
</dbReference>